<evidence type="ECO:0000256" key="3">
    <source>
        <dbReference type="ARBA" id="ARBA00022729"/>
    </source>
</evidence>
<evidence type="ECO:0000259" key="8">
    <source>
        <dbReference type="Pfam" id="PF25752"/>
    </source>
</evidence>
<reference evidence="10" key="3">
    <citation type="submission" date="2025-05" db="UniProtKB">
        <authorList>
            <consortium name="Ensembl"/>
        </authorList>
    </citation>
    <scope>IDENTIFICATION</scope>
</reference>
<dbReference type="Pfam" id="PF07773">
    <property type="entry name" value="TCTN_DUF1619"/>
    <property type="match status" value="2"/>
</dbReference>
<evidence type="ECO:0000256" key="6">
    <source>
        <dbReference type="SAM" id="MobiDB-lite"/>
    </source>
</evidence>
<feature type="compositionally biased region" description="Polar residues" evidence="6">
    <location>
        <begin position="87"/>
        <end position="96"/>
    </location>
</feature>
<evidence type="ECO:0000313" key="10">
    <source>
        <dbReference type="Ensembl" id="ENSCAFP00040038513.1"/>
    </source>
</evidence>
<dbReference type="AlphaFoldDB" id="A0A8C0TRB8"/>
<evidence type="ECO:0000256" key="5">
    <source>
        <dbReference type="ARBA" id="ARBA00023180"/>
    </source>
</evidence>
<dbReference type="Ensembl" id="ENSCAFT00000013361.5">
    <property type="protein sequence ID" value="ENSCAFP00000012364.4"/>
    <property type="gene ID" value="ENSCAFG00000008406.5"/>
</dbReference>
<keyword evidence="4" id="KW-0970">Cilium biogenesis/degradation</keyword>
<comment type="subunit">
    <text evidence="2">Part of the tectonic-like complex (also named B9 complex).</text>
</comment>
<dbReference type="PANTHER" id="PTHR14611">
    <property type="entry name" value="TECTONIC FAMILY MEMBER"/>
    <property type="match status" value="1"/>
</dbReference>
<feature type="domain" description="Tectonic-1-3" evidence="7">
    <location>
        <begin position="422"/>
        <end position="591"/>
    </location>
</feature>
<dbReference type="Pfam" id="PF25752">
    <property type="entry name" value="DUF1619_N"/>
    <property type="match status" value="1"/>
</dbReference>
<feature type="domain" description="Tectonic-1-3 N-terminal" evidence="8">
    <location>
        <begin position="110"/>
        <end position="224"/>
    </location>
</feature>
<dbReference type="InterPro" id="IPR057724">
    <property type="entry name" value="TCTN1-3_N"/>
</dbReference>
<evidence type="ECO:0000313" key="9">
    <source>
        <dbReference type="Ensembl" id="ENSCAFP00000012364.4"/>
    </source>
</evidence>
<proteinExistence type="inferred from homology"/>
<dbReference type="Proteomes" id="UP000694542">
    <property type="component" value="Chromosome 28"/>
</dbReference>
<dbReference type="GO" id="GO:0043065">
    <property type="term" value="P:positive regulation of apoptotic process"/>
    <property type="evidence" value="ECO:0007669"/>
    <property type="project" value="Ensembl"/>
</dbReference>
<protein>
    <submittedName>
        <fullName evidence="10">Tectonic family member 3</fullName>
    </submittedName>
</protein>
<dbReference type="GO" id="GO:0007224">
    <property type="term" value="P:smoothened signaling pathway"/>
    <property type="evidence" value="ECO:0007669"/>
    <property type="project" value="Ensembl"/>
</dbReference>
<organism evidence="10 12">
    <name type="scientific">Canis lupus familiaris</name>
    <name type="common">Dog</name>
    <name type="synonym">Canis familiaris</name>
    <dbReference type="NCBI Taxonomy" id="9615"/>
    <lineage>
        <taxon>Eukaryota</taxon>
        <taxon>Metazoa</taxon>
        <taxon>Chordata</taxon>
        <taxon>Craniata</taxon>
        <taxon>Vertebrata</taxon>
        <taxon>Euteleostomi</taxon>
        <taxon>Mammalia</taxon>
        <taxon>Eutheria</taxon>
        <taxon>Laurasiatheria</taxon>
        <taxon>Carnivora</taxon>
        <taxon>Caniformia</taxon>
        <taxon>Canidae</taxon>
        <taxon>Canis</taxon>
    </lineage>
</organism>
<feature type="region of interest" description="Disordered" evidence="6">
    <location>
        <begin position="66"/>
        <end position="103"/>
    </location>
</feature>
<comment type="similarity">
    <text evidence="1">Belongs to the tectonic family.</text>
</comment>
<evidence type="ECO:0000313" key="12">
    <source>
        <dbReference type="Proteomes" id="UP000694542"/>
    </source>
</evidence>
<feature type="domain" description="Tectonic-1-3" evidence="7">
    <location>
        <begin position="249"/>
        <end position="408"/>
    </location>
</feature>
<dbReference type="InterPro" id="IPR011677">
    <property type="entry name" value="TCTN1-3_dom"/>
</dbReference>
<sequence>MHADDVTRDAPPPLHPLAERLATAAAHFKLVGVSTAPCAVRPMCTSQLELLQVFFLMLPGGVWPQPASSPSAPVPTPSDAGPGSPGGTLQSSSEGSETPWPVPGISTLGPTAVTLSAPGNGTVHLLPALPVCVCDLTPGTCDINCCCDKDCYLLHPRTVFSFCLPGSVRSSSWMCVDNSLIFRSNSPFPSRVFMDSSGIKQFCVLANNSKLNYFQKLQKVNATHFEALATEFGGGSFTSTIQTQSPPPHYRAGDPILTYFPEWSVISLLRQPAGVGAGGFCAESNPAGFLESKSTTCARFFKNLTSSCTSDPALNAASYYNFTVLKVPRGMTDLQNMKFQVPVTLVSQAGSPLLSGNTCQNVVSQVIYEIETNGTLGIQKVSVSFGQTNLTIKPGTSLQQHFLIRFRAFQQNKAASLTSLRSGNPGYIVGKPLLALTGDISHSITLMKSKGDGICSVKRHEVQFGVNAISGCKFRLKKMDCSHLQQEIYETLHGKTSPEHVAIFGNADPAQKREWMRILSRNCSVSAMHCTSCCVIPVSLEIQVLWAYIGLQSNPQAHVSGTRFLYRCQSIKDYQQVTEVPLTTVVTFVDITQKPEPPRGQPRIDWKLPFDFFFPFKVAFSRGVDSQKGSASPVLILCLLVLGVLKLDTM</sequence>
<evidence type="ECO:0000313" key="11">
    <source>
        <dbReference type="Proteomes" id="UP000002254"/>
    </source>
</evidence>
<reference evidence="10" key="2">
    <citation type="submission" date="2018-10" db="EMBL/GenBank/DDBJ databases">
        <title>De novo assembly of a Great Dane genome.</title>
        <authorList>
            <person name="Kidd J.M."/>
            <person name="Pendleton A.L."/>
            <person name="Shen F."/>
            <person name="Emery S."/>
        </authorList>
    </citation>
    <scope>NUCLEOTIDE SEQUENCE [LARGE SCALE GENOMIC DNA]</scope>
    <source>
        <strain evidence="10">Great Dane</strain>
    </source>
</reference>
<reference evidence="9 11" key="1">
    <citation type="journal article" date="2005" name="Nature">
        <title>Genome sequence, comparative analysis and haplotype structure of the domestic dog.</title>
        <authorList>
            <consortium name="Broad Sequencing Platform"/>
            <person name="Lindblad-Toh K."/>
            <person name="Wade C.M."/>
            <person name="Mikkelsen T.S."/>
            <person name="Karlsson E.K."/>
            <person name="Jaffe D.B."/>
            <person name="Kamal M."/>
            <person name="Clamp M."/>
            <person name="Chang J.L."/>
            <person name="Kulbokas E.J. III"/>
            <person name="Zody M.C."/>
            <person name="Mauceli E."/>
            <person name="Xie X."/>
            <person name="Breen M."/>
            <person name="Wayne R.K."/>
            <person name="Ostrander E.A."/>
            <person name="Ponting C.P."/>
            <person name="Galibert F."/>
            <person name="Smith D.R."/>
            <person name="DeJong P.J."/>
            <person name="Kirkness E."/>
            <person name="Alvarez P."/>
            <person name="Biagi T."/>
            <person name="Brockman W."/>
            <person name="Butler J."/>
            <person name="Chin C.W."/>
            <person name="Cook A."/>
            <person name="Cuff J."/>
            <person name="Daly M.J."/>
            <person name="DeCaprio D."/>
            <person name="Gnerre S."/>
            <person name="Grabherr M."/>
            <person name="Kellis M."/>
            <person name="Kleber M."/>
            <person name="Bardeleben C."/>
            <person name="Goodstadt L."/>
            <person name="Heger A."/>
            <person name="Hitte C."/>
            <person name="Kim L."/>
            <person name="Koepfli K.P."/>
            <person name="Parker H.G."/>
            <person name="Pollinger J.P."/>
            <person name="Searle S.M."/>
            <person name="Sutter N.B."/>
            <person name="Thomas R."/>
            <person name="Webber C."/>
            <person name="Baldwin J."/>
            <person name="Abebe A."/>
            <person name="Abouelleil A."/>
            <person name="Aftuck L."/>
            <person name="Ait-Zahra M."/>
            <person name="Aldredge T."/>
            <person name="Allen N."/>
            <person name="An P."/>
            <person name="Anderson S."/>
            <person name="Antoine C."/>
            <person name="Arachchi H."/>
            <person name="Aslam A."/>
            <person name="Ayotte L."/>
            <person name="Bachantsang P."/>
            <person name="Barry A."/>
            <person name="Bayul T."/>
            <person name="Benamara M."/>
            <person name="Berlin A."/>
            <person name="Bessette D."/>
            <person name="Blitshteyn B."/>
            <person name="Bloom T."/>
            <person name="Blye J."/>
            <person name="Boguslavskiy L."/>
            <person name="Bonnet C."/>
            <person name="Boukhgalter B."/>
            <person name="Brown A."/>
            <person name="Cahill P."/>
            <person name="Calixte N."/>
            <person name="Camarata J."/>
            <person name="Cheshatsang Y."/>
            <person name="Chu J."/>
            <person name="Citroen M."/>
            <person name="Collymore A."/>
            <person name="Cooke P."/>
            <person name="Dawoe T."/>
            <person name="Daza R."/>
            <person name="Decktor K."/>
            <person name="DeGray S."/>
            <person name="Dhargay N."/>
            <person name="Dooley K."/>
            <person name="Dooley K."/>
            <person name="Dorje P."/>
            <person name="Dorjee K."/>
            <person name="Dorris L."/>
            <person name="Duffey N."/>
            <person name="Dupes A."/>
            <person name="Egbiremolen O."/>
            <person name="Elong R."/>
            <person name="Falk J."/>
            <person name="Farina A."/>
            <person name="Faro S."/>
            <person name="Ferguson D."/>
            <person name="Ferreira P."/>
            <person name="Fisher S."/>
            <person name="FitzGerald M."/>
            <person name="Foley K."/>
            <person name="Foley C."/>
            <person name="Franke A."/>
            <person name="Friedrich D."/>
            <person name="Gage D."/>
            <person name="Garber M."/>
            <person name="Gearin G."/>
            <person name="Giannoukos G."/>
            <person name="Goode T."/>
            <person name="Goyette A."/>
            <person name="Graham J."/>
            <person name="Grandbois E."/>
            <person name="Gyaltsen K."/>
            <person name="Hafez N."/>
            <person name="Hagopian D."/>
            <person name="Hagos B."/>
            <person name="Hall J."/>
            <person name="Healy C."/>
            <person name="Hegarty R."/>
            <person name="Honan T."/>
            <person name="Horn A."/>
            <person name="Houde N."/>
            <person name="Hughes L."/>
            <person name="Hunnicutt L."/>
            <person name="Husby M."/>
            <person name="Jester B."/>
            <person name="Jones C."/>
            <person name="Kamat A."/>
            <person name="Kanga B."/>
            <person name="Kells C."/>
            <person name="Khazanovich D."/>
            <person name="Kieu A.C."/>
            <person name="Kisner P."/>
            <person name="Kumar M."/>
            <person name="Lance K."/>
            <person name="Landers T."/>
            <person name="Lara M."/>
            <person name="Lee W."/>
            <person name="Leger J.P."/>
            <person name="Lennon N."/>
            <person name="Leuper L."/>
            <person name="LeVine S."/>
            <person name="Liu J."/>
            <person name="Liu X."/>
            <person name="Lokyitsang Y."/>
            <person name="Lokyitsang T."/>
            <person name="Lui A."/>
            <person name="Macdonald J."/>
            <person name="Major J."/>
            <person name="Marabella R."/>
            <person name="Maru K."/>
            <person name="Matthews C."/>
            <person name="McDonough S."/>
            <person name="Mehta T."/>
            <person name="Meldrim J."/>
            <person name="Melnikov A."/>
            <person name="Meneus L."/>
            <person name="Mihalev A."/>
            <person name="Mihova T."/>
            <person name="Miller K."/>
            <person name="Mittelman R."/>
            <person name="Mlenga V."/>
            <person name="Mulrain L."/>
            <person name="Munson G."/>
            <person name="Navidi A."/>
            <person name="Naylor J."/>
            <person name="Nguyen T."/>
            <person name="Nguyen N."/>
            <person name="Nguyen C."/>
            <person name="Nguyen T."/>
            <person name="Nicol R."/>
            <person name="Norbu N."/>
            <person name="Norbu C."/>
            <person name="Novod N."/>
            <person name="Nyima T."/>
            <person name="Olandt P."/>
            <person name="O'Neill B."/>
            <person name="O'Neill K."/>
            <person name="Osman S."/>
            <person name="Oyono L."/>
            <person name="Patti C."/>
            <person name="Perrin D."/>
            <person name="Phunkhang P."/>
            <person name="Pierre F."/>
            <person name="Priest M."/>
            <person name="Rachupka A."/>
            <person name="Raghuraman S."/>
            <person name="Rameau R."/>
            <person name="Ray V."/>
            <person name="Raymond C."/>
            <person name="Rege F."/>
            <person name="Rise C."/>
            <person name="Rogers J."/>
            <person name="Rogov P."/>
            <person name="Sahalie J."/>
            <person name="Settipalli S."/>
            <person name="Sharpe T."/>
            <person name="Shea T."/>
            <person name="Sheehan M."/>
            <person name="Sherpa N."/>
            <person name="Shi J."/>
            <person name="Shih D."/>
            <person name="Sloan J."/>
            <person name="Smith C."/>
            <person name="Sparrow T."/>
            <person name="Stalker J."/>
            <person name="Stange-Thomann N."/>
            <person name="Stavropoulos S."/>
            <person name="Stone C."/>
            <person name="Stone S."/>
            <person name="Sykes S."/>
            <person name="Tchuinga P."/>
            <person name="Tenzing P."/>
            <person name="Tesfaye S."/>
            <person name="Thoulutsang D."/>
            <person name="Thoulutsang Y."/>
            <person name="Topham K."/>
            <person name="Topping I."/>
            <person name="Tsamla T."/>
            <person name="Vassiliev H."/>
            <person name="Venkataraman V."/>
            <person name="Vo A."/>
            <person name="Wangchuk T."/>
            <person name="Wangdi T."/>
            <person name="Weiand M."/>
            <person name="Wilkinson J."/>
            <person name="Wilson A."/>
            <person name="Yadav S."/>
            <person name="Yang S."/>
            <person name="Yang X."/>
            <person name="Young G."/>
            <person name="Yu Q."/>
            <person name="Zainoun J."/>
            <person name="Zembek L."/>
            <person name="Zimmer A."/>
            <person name="Lander E.S."/>
        </authorList>
    </citation>
    <scope>NUCLEOTIDE SEQUENCE [LARGE SCALE GENOMIC DNA]</scope>
    <source>
        <strain evidence="9">Boxer</strain>
    </source>
</reference>
<dbReference type="GO" id="GO:0005634">
    <property type="term" value="C:nucleus"/>
    <property type="evidence" value="ECO:0007669"/>
    <property type="project" value="Ensembl"/>
</dbReference>
<evidence type="ECO:0000256" key="2">
    <source>
        <dbReference type="ARBA" id="ARBA00011495"/>
    </source>
</evidence>
<dbReference type="PANTHER" id="PTHR14611:SF4">
    <property type="entry name" value="TECTONIC-3"/>
    <property type="match status" value="1"/>
</dbReference>
<evidence type="ECO:0000256" key="1">
    <source>
        <dbReference type="ARBA" id="ARBA00007633"/>
    </source>
</evidence>
<name>A0A8C0TRB8_CANLF</name>
<accession>A0A8C0TRB8</accession>
<dbReference type="Ensembl" id="ENSCAFT00040044119.1">
    <property type="protein sequence ID" value="ENSCAFP00040038513.1"/>
    <property type="gene ID" value="ENSCAFG00040023697.1"/>
</dbReference>
<evidence type="ECO:0000256" key="4">
    <source>
        <dbReference type="ARBA" id="ARBA00022794"/>
    </source>
</evidence>
<dbReference type="OrthoDB" id="184109at2759"/>
<dbReference type="GO" id="GO:0060271">
    <property type="term" value="P:cilium assembly"/>
    <property type="evidence" value="ECO:0007669"/>
    <property type="project" value="Ensembl"/>
</dbReference>
<keyword evidence="5" id="KW-0325">Glycoprotein</keyword>
<gene>
    <name evidence="9" type="primary">TCTN3</name>
</gene>
<dbReference type="Proteomes" id="UP000002254">
    <property type="component" value="Chromosome 28"/>
</dbReference>
<keyword evidence="3" id="KW-0732">Signal</keyword>
<evidence type="ECO:0000259" key="7">
    <source>
        <dbReference type="Pfam" id="PF07773"/>
    </source>
</evidence>
<dbReference type="InterPro" id="IPR040354">
    <property type="entry name" value="TCTN1-3"/>
</dbReference>